<organism evidence="2 3">
    <name type="scientific">Devosia nanyangense</name>
    <dbReference type="NCBI Taxonomy" id="1228055"/>
    <lineage>
        <taxon>Bacteria</taxon>
        <taxon>Pseudomonadati</taxon>
        <taxon>Pseudomonadota</taxon>
        <taxon>Alphaproteobacteria</taxon>
        <taxon>Hyphomicrobiales</taxon>
        <taxon>Devosiaceae</taxon>
        <taxon>Devosia</taxon>
    </lineage>
</organism>
<evidence type="ECO:0000313" key="3">
    <source>
        <dbReference type="Proteomes" id="UP000782610"/>
    </source>
</evidence>
<feature type="domain" description="NADP-dependent oxidoreductase" evidence="1">
    <location>
        <begin position="15"/>
        <end position="312"/>
    </location>
</feature>
<dbReference type="AlphaFoldDB" id="A0A933L062"/>
<gene>
    <name evidence="2" type="ORF">HY834_03025</name>
</gene>
<dbReference type="Gene3D" id="3.20.20.100">
    <property type="entry name" value="NADP-dependent oxidoreductase domain"/>
    <property type="match status" value="1"/>
</dbReference>
<dbReference type="Pfam" id="PF00248">
    <property type="entry name" value="Aldo_ket_red"/>
    <property type="match status" value="1"/>
</dbReference>
<reference evidence="2" key="1">
    <citation type="submission" date="2020-07" db="EMBL/GenBank/DDBJ databases">
        <title>Huge and variable diversity of episymbiotic CPR bacteria and DPANN archaea in groundwater ecosystems.</title>
        <authorList>
            <person name="He C.Y."/>
            <person name="Keren R."/>
            <person name="Whittaker M."/>
            <person name="Farag I.F."/>
            <person name="Doudna J."/>
            <person name="Cate J.H.D."/>
            <person name="Banfield J.F."/>
        </authorList>
    </citation>
    <scope>NUCLEOTIDE SEQUENCE</scope>
    <source>
        <strain evidence="2">NC_groundwater_1586_Pr3_B-0.1um_66_15</strain>
    </source>
</reference>
<dbReference type="CDD" id="cd19086">
    <property type="entry name" value="AKR_AKR11C1"/>
    <property type="match status" value="1"/>
</dbReference>
<name>A0A933L062_9HYPH</name>
<evidence type="ECO:0000259" key="1">
    <source>
        <dbReference type="Pfam" id="PF00248"/>
    </source>
</evidence>
<dbReference type="PANTHER" id="PTHR43312:SF1">
    <property type="entry name" value="NADP-DEPENDENT OXIDOREDUCTASE DOMAIN-CONTAINING PROTEIN"/>
    <property type="match status" value="1"/>
</dbReference>
<sequence length="325" mass="35861">MNTRTLGKTGYQVSEIGLGCWQLGGDFGAMGDETARDILKTARSFDVNFWDTADVYGGGESERRIGGFADKKSVLVATKLGRGSQFEGMAKYDRRRVKESLTGSIKRLGVEVLDLAQLHCIPIEVLRDGEIFTWMDDMQSEGVIRHWGASVQTVEEGMLAMRSANCASLQTIFNLFRQDAVETLLPAAQKANVGIIVRLPLASGLLSGKFTKDTKFATEDHRSYNRDGQHFFVGETFSGLPFETGVKLADQLKQMAPKGTTLAHLALRWILDQKAVSTVIAGVTKPTQLKDNVEVSRMDPLPDALVEKLKDFYIEKVRPQVRGGI</sequence>
<dbReference type="InterPro" id="IPR053135">
    <property type="entry name" value="AKR2_Oxidoreductase"/>
</dbReference>
<proteinExistence type="predicted"/>
<accession>A0A933L062</accession>
<evidence type="ECO:0000313" key="2">
    <source>
        <dbReference type="EMBL" id="MBI4920697.1"/>
    </source>
</evidence>
<comment type="caution">
    <text evidence="2">The sequence shown here is derived from an EMBL/GenBank/DDBJ whole genome shotgun (WGS) entry which is preliminary data.</text>
</comment>
<dbReference type="SUPFAM" id="SSF51430">
    <property type="entry name" value="NAD(P)-linked oxidoreductase"/>
    <property type="match status" value="1"/>
</dbReference>
<dbReference type="Proteomes" id="UP000782610">
    <property type="component" value="Unassembled WGS sequence"/>
</dbReference>
<protein>
    <submittedName>
        <fullName evidence="2">Aldo/keto reductase</fullName>
    </submittedName>
</protein>
<dbReference type="InterPro" id="IPR036812">
    <property type="entry name" value="NAD(P)_OxRdtase_dom_sf"/>
</dbReference>
<dbReference type="PANTHER" id="PTHR43312">
    <property type="entry name" value="D-THREO-ALDOSE 1-DEHYDROGENASE"/>
    <property type="match status" value="1"/>
</dbReference>
<dbReference type="InterPro" id="IPR023210">
    <property type="entry name" value="NADP_OxRdtase_dom"/>
</dbReference>
<dbReference type="EMBL" id="JACRAF010000009">
    <property type="protein sequence ID" value="MBI4920697.1"/>
    <property type="molecule type" value="Genomic_DNA"/>
</dbReference>